<organism evidence="6 7">
    <name type="scientific">Ferrovibrio xuzhouensis</name>
    <dbReference type="NCBI Taxonomy" id="1576914"/>
    <lineage>
        <taxon>Bacteria</taxon>
        <taxon>Pseudomonadati</taxon>
        <taxon>Pseudomonadota</taxon>
        <taxon>Alphaproteobacteria</taxon>
        <taxon>Rhodospirillales</taxon>
        <taxon>Rhodospirillaceae</taxon>
        <taxon>Ferrovibrio</taxon>
    </lineage>
</organism>
<keyword evidence="3" id="KW-0804">Transcription</keyword>
<dbReference type="InterPro" id="IPR036388">
    <property type="entry name" value="WH-like_DNA-bd_sf"/>
</dbReference>
<dbReference type="PROSITE" id="PS01117">
    <property type="entry name" value="HTH_MARR_1"/>
    <property type="match status" value="1"/>
</dbReference>
<accession>A0ABV7VJQ3</accession>
<dbReference type="PROSITE" id="PS50995">
    <property type="entry name" value="HTH_MARR_2"/>
    <property type="match status" value="1"/>
</dbReference>
<dbReference type="SMART" id="SM00347">
    <property type="entry name" value="HTH_MARR"/>
    <property type="match status" value="1"/>
</dbReference>
<dbReference type="InterPro" id="IPR000835">
    <property type="entry name" value="HTH_MarR-typ"/>
</dbReference>
<dbReference type="InterPro" id="IPR039422">
    <property type="entry name" value="MarR/SlyA-like"/>
</dbReference>
<protein>
    <submittedName>
        <fullName evidence="6">MarR family winged helix-turn-helix transcriptional regulator</fullName>
    </submittedName>
</protein>
<evidence type="ECO:0000313" key="7">
    <source>
        <dbReference type="Proteomes" id="UP001595711"/>
    </source>
</evidence>
<feature type="domain" description="HTH marR-type" evidence="5">
    <location>
        <begin position="25"/>
        <end position="159"/>
    </location>
</feature>
<dbReference type="InterPro" id="IPR036390">
    <property type="entry name" value="WH_DNA-bd_sf"/>
</dbReference>
<dbReference type="RefSeq" id="WP_379729219.1">
    <property type="nucleotide sequence ID" value="NZ_JBHRYJ010000005.1"/>
</dbReference>
<dbReference type="EMBL" id="JBHRYJ010000005">
    <property type="protein sequence ID" value="MFC3677649.1"/>
    <property type="molecule type" value="Genomic_DNA"/>
</dbReference>
<keyword evidence="1" id="KW-0805">Transcription regulation</keyword>
<dbReference type="Pfam" id="PF12802">
    <property type="entry name" value="MarR_2"/>
    <property type="match status" value="1"/>
</dbReference>
<dbReference type="Gene3D" id="1.10.10.10">
    <property type="entry name" value="Winged helix-like DNA-binding domain superfamily/Winged helix DNA-binding domain"/>
    <property type="match status" value="1"/>
</dbReference>
<dbReference type="SUPFAM" id="SSF46785">
    <property type="entry name" value="Winged helix' DNA-binding domain"/>
    <property type="match status" value="1"/>
</dbReference>
<dbReference type="PRINTS" id="PR00598">
    <property type="entry name" value="HTHMARR"/>
</dbReference>
<evidence type="ECO:0000256" key="3">
    <source>
        <dbReference type="ARBA" id="ARBA00023163"/>
    </source>
</evidence>
<reference evidence="7" key="1">
    <citation type="journal article" date="2019" name="Int. J. Syst. Evol. Microbiol.">
        <title>The Global Catalogue of Microorganisms (GCM) 10K type strain sequencing project: providing services to taxonomists for standard genome sequencing and annotation.</title>
        <authorList>
            <consortium name="The Broad Institute Genomics Platform"/>
            <consortium name="The Broad Institute Genome Sequencing Center for Infectious Disease"/>
            <person name="Wu L."/>
            <person name="Ma J."/>
        </authorList>
    </citation>
    <scope>NUCLEOTIDE SEQUENCE [LARGE SCALE GENOMIC DNA]</scope>
    <source>
        <strain evidence="7">KCTC 42182</strain>
    </source>
</reference>
<evidence type="ECO:0000256" key="4">
    <source>
        <dbReference type="SAM" id="MobiDB-lite"/>
    </source>
</evidence>
<feature type="region of interest" description="Disordered" evidence="4">
    <location>
        <begin position="1"/>
        <end position="20"/>
    </location>
</feature>
<evidence type="ECO:0000259" key="5">
    <source>
        <dbReference type="PROSITE" id="PS50995"/>
    </source>
</evidence>
<keyword evidence="7" id="KW-1185">Reference proteome</keyword>
<keyword evidence="2" id="KW-0238">DNA-binding</keyword>
<evidence type="ECO:0000256" key="1">
    <source>
        <dbReference type="ARBA" id="ARBA00023015"/>
    </source>
</evidence>
<dbReference type="PANTHER" id="PTHR33164">
    <property type="entry name" value="TRANSCRIPTIONAL REGULATOR, MARR FAMILY"/>
    <property type="match status" value="1"/>
</dbReference>
<dbReference type="PANTHER" id="PTHR33164:SF43">
    <property type="entry name" value="HTH-TYPE TRANSCRIPTIONAL REPRESSOR YETL"/>
    <property type="match status" value="1"/>
</dbReference>
<proteinExistence type="predicted"/>
<evidence type="ECO:0000256" key="2">
    <source>
        <dbReference type="ARBA" id="ARBA00023125"/>
    </source>
</evidence>
<dbReference type="InterPro" id="IPR023187">
    <property type="entry name" value="Tscrpt_reg_MarR-type_CS"/>
</dbReference>
<name>A0ABV7VJQ3_9PROT</name>
<comment type="caution">
    <text evidence="6">The sequence shown here is derived from an EMBL/GenBank/DDBJ whole genome shotgun (WGS) entry which is preliminary data.</text>
</comment>
<evidence type="ECO:0000313" key="6">
    <source>
        <dbReference type="EMBL" id="MFC3677649.1"/>
    </source>
</evidence>
<dbReference type="Proteomes" id="UP001595711">
    <property type="component" value="Unassembled WGS sequence"/>
</dbReference>
<sequence length="174" mass="19541">MSELRQPAPPANDRETGTTRDDKLELRLWLRLLTCSNLIEGRVRGALRTRFDTTLPRFDLLAQLDRSPDGLSMGELSARMMVSNGNITGLTDRLVEEGLVKRTPSARDRRSSHVSLTPAGKKAFDAMTPEHEQWVDDMMAGLSRQDMQQLFQLLGRLKTSVLSTATDKDEGDDR</sequence>
<gene>
    <name evidence="6" type="ORF">ACFOOQ_19005</name>
</gene>